<proteinExistence type="predicted"/>
<feature type="transmembrane region" description="Helical" evidence="1">
    <location>
        <begin position="167"/>
        <end position="184"/>
    </location>
</feature>
<feature type="transmembrane region" description="Helical" evidence="1">
    <location>
        <begin position="271"/>
        <end position="294"/>
    </location>
</feature>
<keyword evidence="1" id="KW-0812">Transmembrane</keyword>
<evidence type="ECO:0000313" key="2">
    <source>
        <dbReference type="EMBL" id="GAT47106.1"/>
    </source>
</evidence>
<accession>A0ABQ0L7L2</accession>
<feature type="transmembrane region" description="Helical" evidence="1">
    <location>
        <begin position="20"/>
        <end position="37"/>
    </location>
</feature>
<dbReference type="Proteomes" id="UP000815677">
    <property type="component" value="Unassembled WGS sequence"/>
</dbReference>
<feature type="transmembrane region" description="Helical" evidence="1">
    <location>
        <begin position="91"/>
        <end position="112"/>
    </location>
</feature>
<evidence type="ECO:0000256" key="1">
    <source>
        <dbReference type="SAM" id="Phobius"/>
    </source>
</evidence>
<gene>
    <name evidence="2" type="ORF">MCHLO_04587</name>
</gene>
<keyword evidence="1" id="KW-1133">Transmembrane helix</keyword>
<feature type="transmembrane region" description="Helical" evidence="1">
    <location>
        <begin position="49"/>
        <end position="71"/>
    </location>
</feature>
<name>A0ABQ0L7L2_MYCCL</name>
<protein>
    <submittedName>
        <fullName evidence="2">Uncharacterized protein</fullName>
    </submittedName>
</protein>
<dbReference type="EMBL" id="DF843160">
    <property type="protein sequence ID" value="GAT47106.1"/>
    <property type="molecule type" value="Genomic_DNA"/>
</dbReference>
<keyword evidence="3" id="KW-1185">Reference proteome</keyword>
<feature type="transmembrane region" description="Helical" evidence="1">
    <location>
        <begin position="124"/>
        <end position="147"/>
    </location>
</feature>
<evidence type="ECO:0000313" key="3">
    <source>
        <dbReference type="Proteomes" id="UP000815677"/>
    </source>
</evidence>
<keyword evidence="1" id="KW-0472">Membrane</keyword>
<organism evidence="2 3">
    <name type="scientific">Mycena chlorophos</name>
    <name type="common">Agaric fungus</name>
    <name type="synonym">Agaricus chlorophos</name>
    <dbReference type="NCBI Taxonomy" id="658473"/>
    <lineage>
        <taxon>Eukaryota</taxon>
        <taxon>Fungi</taxon>
        <taxon>Dikarya</taxon>
        <taxon>Basidiomycota</taxon>
        <taxon>Agaricomycotina</taxon>
        <taxon>Agaricomycetes</taxon>
        <taxon>Agaricomycetidae</taxon>
        <taxon>Agaricales</taxon>
        <taxon>Marasmiineae</taxon>
        <taxon>Mycenaceae</taxon>
        <taxon>Mycena</taxon>
    </lineage>
</organism>
<sequence>MSSALDSLISSALVESLLETGLFGVYAVLFITVLYLFRSRDRRPPRIVLAALVAQFVICIVHWINTLYVVIYTLGSMQRDEAGVYLGDMSVWSFGTNVALSQAGALITNLLLIHRLYVVFARDILAVVPALSLWAIQMVSSMGVLYITFRASPGEQFPQIFHLSNPWVTLTLVTSLLCVSIPGLDPRLLSFEGSVFTAQARRAEIVSELRAHTVYLGSISWRILSVRRRLKPVNRIESGTSLITVLSTIVESSALQMASTTGLLITFRIRFVGLIVFNGSMPVLLAISTVLIYARIGLGWAYGESKTESYSVPIRFVTPTDSTFEVQLDQTAERRQGGEQHPVVSKHDQVTAVPLSTPDSKSGLDTCVIGFPIMEST</sequence>
<reference evidence="2" key="1">
    <citation type="submission" date="2014-09" db="EMBL/GenBank/DDBJ databases">
        <title>Genome sequence of the luminous mushroom Mycena chlorophos for searching fungal bioluminescence genes.</title>
        <authorList>
            <person name="Tanaka Y."/>
            <person name="Kasuga D."/>
            <person name="Oba Y."/>
            <person name="Hase S."/>
            <person name="Sato K."/>
            <person name="Oba Y."/>
            <person name="Sakakibara Y."/>
        </authorList>
    </citation>
    <scope>NUCLEOTIDE SEQUENCE</scope>
</reference>